<organism evidence="10 11">
    <name type="scientific">Golovinomyces cichoracearum</name>
    <dbReference type="NCBI Taxonomy" id="62708"/>
    <lineage>
        <taxon>Eukaryota</taxon>
        <taxon>Fungi</taxon>
        <taxon>Dikarya</taxon>
        <taxon>Ascomycota</taxon>
        <taxon>Pezizomycotina</taxon>
        <taxon>Leotiomycetes</taxon>
        <taxon>Erysiphales</taxon>
        <taxon>Erysiphaceae</taxon>
        <taxon>Golovinomyces</taxon>
    </lineage>
</organism>
<keyword evidence="10" id="KW-0808">Transferase</keyword>
<evidence type="ECO:0000256" key="7">
    <source>
        <dbReference type="ARBA" id="ARBA00023136"/>
    </source>
</evidence>
<feature type="transmembrane region" description="Helical" evidence="8">
    <location>
        <begin position="56"/>
        <end position="76"/>
    </location>
</feature>
<proteinExistence type="inferred from homology"/>
<dbReference type="AlphaFoldDB" id="A0A420IA50"/>
<evidence type="ECO:0000313" key="10">
    <source>
        <dbReference type="EMBL" id="RKF71436.1"/>
    </source>
</evidence>
<keyword evidence="6 8" id="KW-1133">Transmembrane helix</keyword>
<dbReference type="PANTHER" id="PTHR10705:SF0">
    <property type="entry name" value="DOLICHYL-DIPHOSPHOOLIGOSACCHARIDE--PROTEIN GLYCOSYLTRANSFERASE SUBUNIT DAD1"/>
    <property type="match status" value="1"/>
</dbReference>
<comment type="similarity">
    <text evidence="3 8">Belongs to the DAD/OST2 family.</text>
</comment>
<dbReference type="InterPro" id="IPR003038">
    <property type="entry name" value="DAD/Ost2"/>
</dbReference>
<evidence type="ECO:0000256" key="2">
    <source>
        <dbReference type="ARBA" id="ARBA00004922"/>
    </source>
</evidence>
<reference evidence="10 11" key="1">
    <citation type="journal article" date="2018" name="BMC Genomics">
        <title>Comparative genome analyses reveal sequence features reflecting distinct modes of host-adaptation between dicot and monocot powdery mildew.</title>
        <authorList>
            <person name="Wu Y."/>
            <person name="Ma X."/>
            <person name="Pan Z."/>
            <person name="Kale S.D."/>
            <person name="Song Y."/>
            <person name="King H."/>
            <person name="Zhang Q."/>
            <person name="Presley C."/>
            <person name="Deng X."/>
            <person name="Wei C.I."/>
            <person name="Xiao S."/>
        </authorList>
    </citation>
    <scope>NUCLEOTIDE SEQUENCE [LARGE SCALE GENOMIC DNA]</scope>
    <source>
        <strain evidence="10">UCSC1</strain>
    </source>
</reference>
<keyword evidence="4 8" id="KW-0812">Transmembrane</keyword>
<keyword evidence="5 8" id="KW-0256">Endoplasmic reticulum</keyword>
<evidence type="ECO:0000256" key="8">
    <source>
        <dbReference type="RuleBase" id="RU361136"/>
    </source>
</evidence>
<dbReference type="GO" id="GO:0008250">
    <property type="term" value="C:oligosaccharyltransferase complex"/>
    <property type="evidence" value="ECO:0007669"/>
    <property type="project" value="InterPro"/>
</dbReference>
<name>A0A420IA50_9PEZI</name>
<feature type="transmembrane region" description="Helical" evidence="8">
    <location>
        <begin position="121"/>
        <end position="139"/>
    </location>
</feature>
<dbReference type="PANTHER" id="PTHR10705">
    <property type="entry name" value="DOLICHYL-DIPHOSPHOOLIGOSACCHARIDE--PROTEIN GLYCOSYLTRANSFERASE SUBUNIT DAD1"/>
    <property type="match status" value="1"/>
</dbReference>
<evidence type="ECO:0000256" key="1">
    <source>
        <dbReference type="ARBA" id="ARBA00004477"/>
    </source>
</evidence>
<comment type="caution">
    <text evidence="10">The sequence shown here is derived from an EMBL/GenBank/DDBJ whole genome shotgun (WGS) entry which is preliminary data.</text>
</comment>
<comment type="function">
    <text evidence="8">Subunit of the oligosaccharyl transferase (OST) complex that catalyzes the initial transfer of a defined glycan (Glc(3)Man(9)GlcNAc(2) in eukaryotes) from the lipid carrier dolichol-pyrophosphate to an asparagine residue within an Asn-X-Ser/Thr consensus motif in nascent polypeptide chains, the first step in protein N-glycosylation. N-glycosylation occurs cotranslationally and the complex associates with the Sec61 complex at the channel-forming translocon complex that mediates protein translocation across the endoplasmic reticulum (ER). All subunits are required for a maximal enzyme activity.</text>
</comment>
<evidence type="ECO:0000256" key="5">
    <source>
        <dbReference type="ARBA" id="ARBA00022824"/>
    </source>
</evidence>
<feature type="compositionally biased region" description="Polar residues" evidence="9">
    <location>
        <begin position="12"/>
        <end position="26"/>
    </location>
</feature>
<keyword evidence="7 8" id="KW-0472">Membrane</keyword>
<evidence type="ECO:0000256" key="9">
    <source>
        <dbReference type="SAM" id="MobiDB-lite"/>
    </source>
</evidence>
<sequence>MAPKRSAREAKNPTNTASKISATESNNEHQTPYKIALGIWHNYIESASLRTNIVDVFMAFLFIVGVFQFIYCIMAGNYPFNAFISGFSATVGQFVLTANLRIQTNEKNKHKFMQVSPERAFADYVFGSLLLHFFCINFIN</sequence>
<dbReference type="Pfam" id="PF02109">
    <property type="entry name" value="DAD"/>
    <property type="match status" value="1"/>
</dbReference>
<accession>A0A420IA50</accession>
<evidence type="ECO:0000256" key="4">
    <source>
        <dbReference type="ARBA" id="ARBA00022692"/>
    </source>
</evidence>
<evidence type="ECO:0000256" key="6">
    <source>
        <dbReference type="ARBA" id="ARBA00022989"/>
    </source>
</evidence>
<comment type="subcellular location">
    <subcellularLocation>
        <location evidence="1 8">Endoplasmic reticulum membrane</location>
        <topology evidence="1 8">Multi-pass membrane protein</topology>
    </subcellularLocation>
</comment>
<dbReference type="UniPathway" id="UPA00378"/>
<dbReference type="OrthoDB" id="445566at2759"/>
<dbReference type="GO" id="GO:0016740">
    <property type="term" value="F:transferase activity"/>
    <property type="evidence" value="ECO:0007669"/>
    <property type="project" value="UniProtKB-KW"/>
</dbReference>
<comment type="caution">
    <text evidence="8">Lacks conserved residue(s) required for the propagation of feature annotation.</text>
</comment>
<dbReference type="EMBL" id="MCBR01010017">
    <property type="protein sequence ID" value="RKF71436.1"/>
    <property type="molecule type" value="Genomic_DNA"/>
</dbReference>
<feature type="region of interest" description="Disordered" evidence="9">
    <location>
        <begin position="1"/>
        <end position="26"/>
    </location>
</feature>
<gene>
    <name evidence="10" type="ORF">GcC1_100014</name>
</gene>
<dbReference type="GO" id="GO:0006487">
    <property type="term" value="P:protein N-linked glycosylation"/>
    <property type="evidence" value="ECO:0007669"/>
    <property type="project" value="TreeGrafter"/>
</dbReference>
<comment type="pathway">
    <text evidence="2 8">Protein modification; protein glycosylation.</text>
</comment>
<dbReference type="PIRSF" id="PIRSF005588">
    <property type="entry name" value="DAD"/>
    <property type="match status" value="1"/>
</dbReference>
<evidence type="ECO:0000313" key="11">
    <source>
        <dbReference type="Proteomes" id="UP000285405"/>
    </source>
</evidence>
<dbReference type="Proteomes" id="UP000285405">
    <property type="component" value="Unassembled WGS sequence"/>
</dbReference>
<feature type="compositionally biased region" description="Basic and acidic residues" evidence="9">
    <location>
        <begin position="1"/>
        <end position="11"/>
    </location>
</feature>
<evidence type="ECO:0000256" key="3">
    <source>
        <dbReference type="ARBA" id="ARBA00009386"/>
    </source>
</evidence>
<comment type="subunit">
    <text evidence="8">Component of the oligosaccharyltransferase (OST) complex.</text>
</comment>
<protein>
    <recommendedName>
        <fullName evidence="8">Dolichyl-diphosphooligosaccharide--protein glycosyltransferase subunit OST2</fullName>
        <shortName evidence="8">Oligosaccharyl transferase subunit OST2</shortName>
    </recommendedName>
</protein>